<dbReference type="AlphaFoldDB" id="G0UM03"/>
<name>G0UM03_TRYCI</name>
<reference evidence="2" key="1">
    <citation type="journal article" date="2012" name="Proc. Natl. Acad. Sci. U.S.A.">
        <title>Antigenic diversity is generated by distinct evolutionary mechanisms in African trypanosome species.</title>
        <authorList>
            <person name="Jackson A.P."/>
            <person name="Berry A."/>
            <person name="Aslett M."/>
            <person name="Allison H.C."/>
            <person name="Burton P."/>
            <person name="Vavrova-Anderson J."/>
            <person name="Brown R."/>
            <person name="Browne H."/>
            <person name="Corton N."/>
            <person name="Hauser H."/>
            <person name="Gamble J."/>
            <person name="Gilderthorp R."/>
            <person name="Marcello L."/>
            <person name="McQuillan J."/>
            <person name="Otto T.D."/>
            <person name="Quail M.A."/>
            <person name="Sanders M.J."/>
            <person name="van Tonder A."/>
            <person name="Ginger M.L."/>
            <person name="Field M.C."/>
            <person name="Barry J.D."/>
            <person name="Hertz-Fowler C."/>
            <person name="Berriman M."/>
        </authorList>
    </citation>
    <scope>NUCLEOTIDE SEQUENCE</scope>
    <source>
        <strain evidence="2">IL3000</strain>
    </source>
</reference>
<feature type="region of interest" description="Disordered" evidence="1">
    <location>
        <begin position="34"/>
        <end position="71"/>
    </location>
</feature>
<dbReference type="VEuPathDB" id="TriTrypDB:TcIL3000_5_4120"/>
<organism evidence="2">
    <name type="scientific">Trypanosoma congolense (strain IL3000)</name>
    <dbReference type="NCBI Taxonomy" id="1068625"/>
    <lineage>
        <taxon>Eukaryota</taxon>
        <taxon>Discoba</taxon>
        <taxon>Euglenozoa</taxon>
        <taxon>Kinetoplastea</taxon>
        <taxon>Metakinetoplastina</taxon>
        <taxon>Trypanosomatida</taxon>
        <taxon>Trypanosomatidae</taxon>
        <taxon>Trypanosoma</taxon>
        <taxon>Nannomonas</taxon>
    </lineage>
</organism>
<accession>G0UM03</accession>
<evidence type="ECO:0000313" key="2">
    <source>
        <dbReference type="EMBL" id="CCC90665.1"/>
    </source>
</evidence>
<dbReference type="EMBL" id="HE575318">
    <property type="protein sequence ID" value="CCC90665.1"/>
    <property type="molecule type" value="Genomic_DNA"/>
</dbReference>
<feature type="compositionally biased region" description="Basic and acidic residues" evidence="1">
    <location>
        <begin position="41"/>
        <end position="61"/>
    </location>
</feature>
<evidence type="ECO:0000256" key="1">
    <source>
        <dbReference type="SAM" id="MobiDB-lite"/>
    </source>
</evidence>
<sequence length="224" mass="24597">MLWGRCAATSSTWVSPFLCARRFVSFHHGQAPNGISKNHVGGKDIARNSSRVSDRRNKSEKTVSQSSKGEAAGATMRRSRFYRIASERGVGFAAYFYLLGESVTLSVLYALHSDVFGTGDTFSWLEAVGVGRFVDLGRWSVAGPKIGGLALSPRLLLNYLAANVFTYPVYRTQMWFCTVTFSLLRRGISYLKGLRPGVGRATAERKVPKAPSVASKNKTNRLSC</sequence>
<proteinExistence type="predicted"/>
<gene>
    <name evidence="2" type="ORF">TCIL3000_5_4120</name>
</gene>
<protein>
    <submittedName>
        <fullName evidence="2">Uncharacterized protein</fullName>
    </submittedName>
</protein>